<dbReference type="GO" id="GO:0003746">
    <property type="term" value="F:translation elongation factor activity"/>
    <property type="evidence" value="ECO:0007669"/>
    <property type="project" value="UniProtKB-KW"/>
</dbReference>
<dbReference type="Pfam" id="PF01272">
    <property type="entry name" value="GreA_GreB"/>
    <property type="match status" value="1"/>
</dbReference>
<dbReference type="FunFam" id="1.10.287.180:FF:000001">
    <property type="entry name" value="Transcription elongation factor GreA"/>
    <property type="match status" value="1"/>
</dbReference>
<keyword evidence="8" id="KW-1185">Reference proteome</keyword>
<feature type="domain" description="Transcription elongation factor GreA/GreB C-terminal" evidence="5">
    <location>
        <begin position="128"/>
        <end position="203"/>
    </location>
</feature>
<organism evidence="7 8">
    <name type="scientific">Algoriphagus locisalis</name>
    <dbReference type="NCBI Taxonomy" id="305507"/>
    <lineage>
        <taxon>Bacteria</taxon>
        <taxon>Pseudomonadati</taxon>
        <taxon>Bacteroidota</taxon>
        <taxon>Cytophagia</taxon>
        <taxon>Cytophagales</taxon>
        <taxon>Cyclobacteriaceae</taxon>
        <taxon>Algoriphagus</taxon>
    </lineage>
</organism>
<dbReference type="Proteomes" id="UP000199673">
    <property type="component" value="Unassembled WGS sequence"/>
</dbReference>
<dbReference type="InterPro" id="IPR018151">
    <property type="entry name" value="TF_GreA/GreB_CS"/>
</dbReference>
<dbReference type="EMBL" id="FPBF01000001">
    <property type="protein sequence ID" value="SFT55156.1"/>
    <property type="molecule type" value="Genomic_DNA"/>
</dbReference>
<dbReference type="InterPro" id="IPR028624">
    <property type="entry name" value="Tscrpt_elong_fac_GreA/B"/>
</dbReference>
<dbReference type="GO" id="GO:0003677">
    <property type="term" value="F:DNA binding"/>
    <property type="evidence" value="ECO:0007669"/>
    <property type="project" value="UniProtKB-UniRule"/>
</dbReference>
<dbReference type="SUPFAM" id="SSF46557">
    <property type="entry name" value="GreA transcript cleavage protein, N-terminal domain"/>
    <property type="match status" value="1"/>
</dbReference>
<feature type="domain" description="Transcription elongation factor GreA/GreB N-terminal" evidence="6">
    <location>
        <begin position="52"/>
        <end position="121"/>
    </location>
</feature>
<sequence>MVYYRRAVLSDSNCKKINYRHYIIFGTFSNKDLLVRRKIPESTLPKLDRSQLITSEGLQKLKEEHDQLWRVERPDVTAKVAWAASLGDRSENADYHYNKKRLREIDNRLRYLRKCIDDFKVIDYHPNQEGKVNFGAWVEIKNEKKGLQNRFRIVGYEELIGNKDYISMDSPMAKSLLGKAVGDEVIVKTKLGDFVWKILTIEYQK</sequence>
<dbReference type="Pfam" id="PF03449">
    <property type="entry name" value="GreA_GreB_N"/>
    <property type="match status" value="1"/>
</dbReference>
<evidence type="ECO:0000256" key="3">
    <source>
        <dbReference type="ARBA" id="ARBA00023163"/>
    </source>
</evidence>
<keyword evidence="7" id="KW-0251">Elongation factor</keyword>
<keyword evidence="2 4" id="KW-0238">DNA-binding</keyword>
<dbReference type="Gene3D" id="1.10.287.180">
    <property type="entry name" value="Transcription elongation factor, GreA/GreB, N-terminal domain"/>
    <property type="match status" value="1"/>
</dbReference>
<dbReference type="PROSITE" id="PS00829">
    <property type="entry name" value="GREAB_1"/>
    <property type="match status" value="1"/>
</dbReference>
<proteinExistence type="inferred from homology"/>
<dbReference type="FunFam" id="3.10.50.30:FF:000001">
    <property type="entry name" value="Transcription elongation factor GreA"/>
    <property type="match status" value="1"/>
</dbReference>
<dbReference type="InterPro" id="IPR036805">
    <property type="entry name" value="Tscrpt_elong_fac_GreA/B_N_sf"/>
</dbReference>
<dbReference type="PANTHER" id="PTHR30437:SF6">
    <property type="entry name" value="TRANSCRIPTION ELONGATION FACTOR GREB"/>
    <property type="match status" value="1"/>
</dbReference>
<evidence type="ECO:0000256" key="4">
    <source>
        <dbReference type="HAMAP-Rule" id="MF_00930"/>
    </source>
</evidence>
<dbReference type="GO" id="GO:0070063">
    <property type="term" value="F:RNA polymerase binding"/>
    <property type="evidence" value="ECO:0007669"/>
    <property type="project" value="InterPro"/>
</dbReference>
<dbReference type="HAMAP" id="MF_00930">
    <property type="entry name" value="GreB"/>
    <property type="match status" value="1"/>
</dbReference>
<keyword evidence="3 4" id="KW-0804">Transcription</keyword>
<dbReference type="STRING" id="305507.SAMN04489724_1288"/>
<dbReference type="NCBIfam" id="TIGR01461">
    <property type="entry name" value="greB"/>
    <property type="match status" value="1"/>
</dbReference>
<dbReference type="GO" id="GO:0006354">
    <property type="term" value="P:DNA-templated transcription elongation"/>
    <property type="evidence" value="ECO:0007669"/>
    <property type="project" value="TreeGrafter"/>
</dbReference>
<dbReference type="PANTHER" id="PTHR30437">
    <property type="entry name" value="TRANSCRIPTION ELONGATION FACTOR GREA"/>
    <property type="match status" value="1"/>
</dbReference>
<gene>
    <name evidence="4" type="primary">greB</name>
    <name evidence="7" type="ORF">SAMN04489724_1288</name>
</gene>
<dbReference type="Gene3D" id="3.10.50.30">
    <property type="entry name" value="Transcription elongation factor, GreA/GreB, C-terminal domain"/>
    <property type="match status" value="1"/>
</dbReference>
<evidence type="ECO:0000313" key="8">
    <source>
        <dbReference type="Proteomes" id="UP000199673"/>
    </source>
</evidence>
<dbReference type="HAMAP" id="MF_00105">
    <property type="entry name" value="GreA_GreB"/>
    <property type="match status" value="1"/>
</dbReference>
<dbReference type="AlphaFoldDB" id="A0A1I6YXG4"/>
<dbReference type="SUPFAM" id="SSF54534">
    <property type="entry name" value="FKBP-like"/>
    <property type="match status" value="1"/>
</dbReference>
<evidence type="ECO:0000256" key="2">
    <source>
        <dbReference type="ARBA" id="ARBA00023125"/>
    </source>
</evidence>
<dbReference type="InterPro" id="IPR001437">
    <property type="entry name" value="Tscrpt_elong_fac_GreA/B_C"/>
</dbReference>
<comment type="function">
    <text evidence="4">Necessary for efficient RNA polymerase transcription elongation past template-encoded arresting sites. The arresting sites in DNA have the property of trapping a certain fraction of elongating RNA polymerases that pass through, resulting in locked ternary complexes. Cleavage of the nascent transcript by cleavage factors such as GreA or GreB allows the resumption of elongation from the new 3'terminus. GreB releases sequences of up to 9 nucleotides in length.</text>
</comment>
<evidence type="ECO:0000313" key="7">
    <source>
        <dbReference type="EMBL" id="SFT55156.1"/>
    </source>
</evidence>
<evidence type="ECO:0000256" key="1">
    <source>
        <dbReference type="ARBA" id="ARBA00023015"/>
    </source>
</evidence>
<dbReference type="InterPro" id="IPR023459">
    <property type="entry name" value="Tscrpt_elong_fac_GreA/B_fam"/>
</dbReference>
<keyword evidence="1 4" id="KW-0805">Transcription regulation</keyword>
<accession>A0A1I6YXG4</accession>
<dbReference type="InterPro" id="IPR036953">
    <property type="entry name" value="GreA/GreB_C_sf"/>
</dbReference>
<dbReference type="PROSITE" id="PS00830">
    <property type="entry name" value="GREAB_2"/>
    <property type="match status" value="1"/>
</dbReference>
<dbReference type="InterPro" id="IPR022691">
    <property type="entry name" value="Tscrpt_elong_fac_GreA/B_N"/>
</dbReference>
<evidence type="ECO:0000259" key="5">
    <source>
        <dbReference type="Pfam" id="PF01272"/>
    </source>
</evidence>
<keyword evidence="7" id="KW-0648">Protein biosynthesis</keyword>
<reference evidence="8" key="1">
    <citation type="submission" date="2016-10" db="EMBL/GenBank/DDBJ databases">
        <authorList>
            <person name="Varghese N."/>
            <person name="Submissions S."/>
        </authorList>
    </citation>
    <scope>NUCLEOTIDE SEQUENCE [LARGE SCALE GENOMIC DNA]</scope>
    <source>
        <strain evidence="8">DSM 23445</strain>
    </source>
</reference>
<comment type="similarity">
    <text evidence="4">Belongs to the GreA/GreB family. GreB subfamily.</text>
</comment>
<name>A0A1I6YXG4_9BACT</name>
<evidence type="ECO:0000259" key="6">
    <source>
        <dbReference type="Pfam" id="PF03449"/>
    </source>
</evidence>
<protein>
    <recommendedName>
        <fullName evidence="4">Transcription elongation factor GreB</fullName>
    </recommendedName>
    <alternativeName>
        <fullName evidence="4">Transcript cleavage factor GreB</fullName>
    </alternativeName>
</protein>
<dbReference type="InterPro" id="IPR006358">
    <property type="entry name" value="Tscrpt_elong_fac_GreB"/>
</dbReference>
<dbReference type="NCBIfam" id="NF002506">
    <property type="entry name" value="PRK01885.1"/>
    <property type="match status" value="1"/>
</dbReference>
<dbReference type="GO" id="GO:0032784">
    <property type="term" value="P:regulation of DNA-templated transcription elongation"/>
    <property type="evidence" value="ECO:0007669"/>
    <property type="project" value="UniProtKB-UniRule"/>
</dbReference>